<proteinExistence type="predicted"/>
<evidence type="ECO:0000313" key="2">
    <source>
        <dbReference type="EMBL" id="MBB3956151.1"/>
    </source>
</evidence>
<organism evidence="2 3">
    <name type="scientific">Novosphingobium sediminicola</name>
    <dbReference type="NCBI Taxonomy" id="563162"/>
    <lineage>
        <taxon>Bacteria</taxon>
        <taxon>Pseudomonadati</taxon>
        <taxon>Pseudomonadota</taxon>
        <taxon>Alphaproteobacteria</taxon>
        <taxon>Sphingomonadales</taxon>
        <taxon>Sphingomonadaceae</taxon>
        <taxon>Novosphingobium</taxon>
    </lineage>
</organism>
<dbReference type="EMBL" id="JACIDX010000012">
    <property type="protein sequence ID" value="MBB3956151.1"/>
    <property type="molecule type" value="Genomic_DNA"/>
</dbReference>
<keyword evidence="1" id="KW-1133">Transmembrane helix</keyword>
<keyword evidence="1" id="KW-0812">Transmembrane</keyword>
<name>A0A7W6CND6_9SPHN</name>
<feature type="transmembrane region" description="Helical" evidence="1">
    <location>
        <begin position="7"/>
        <end position="26"/>
    </location>
</feature>
<evidence type="ECO:0000313" key="3">
    <source>
        <dbReference type="Proteomes" id="UP000548867"/>
    </source>
</evidence>
<dbReference type="RefSeq" id="WP_183627075.1">
    <property type="nucleotide sequence ID" value="NZ_JACIDX010000012.1"/>
</dbReference>
<comment type="caution">
    <text evidence="2">The sequence shown here is derived from an EMBL/GenBank/DDBJ whole genome shotgun (WGS) entry which is preliminary data.</text>
</comment>
<evidence type="ECO:0000256" key="1">
    <source>
        <dbReference type="SAM" id="Phobius"/>
    </source>
</evidence>
<protein>
    <submittedName>
        <fullName evidence="2">Uncharacterized protein</fullName>
    </submittedName>
</protein>
<accession>A0A7W6CND6</accession>
<keyword evidence="3" id="KW-1185">Reference proteome</keyword>
<keyword evidence="1" id="KW-0472">Membrane</keyword>
<dbReference type="AlphaFoldDB" id="A0A7W6CND6"/>
<dbReference type="Proteomes" id="UP000548867">
    <property type="component" value="Unassembled WGS sequence"/>
</dbReference>
<feature type="transmembrane region" description="Helical" evidence="1">
    <location>
        <begin position="38"/>
        <end position="59"/>
    </location>
</feature>
<sequence>MENVFKQLFYWMPFLFGIGFIAPLIAQTMNLWHWQAPFGLSNIGFGLIIGGAWGLQTVIRGRWV</sequence>
<reference evidence="2 3" key="1">
    <citation type="submission" date="2020-08" db="EMBL/GenBank/DDBJ databases">
        <title>Genomic Encyclopedia of Type Strains, Phase IV (KMG-IV): sequencing the most valuable type-strain genomes for metagenomic binning, comparative biology and taxonomic classification.</title>
        <authorList>
            <person name="Goeker M."/>
        </authorList>
    </citation>
    <scope>NUCLEOTIDE SEQUENCE [LARGE SCALE GENOMIC DNA]</scope>
    <source>
        <strain evidence="2 3">DSM 27057</strain>
    </source>
</reference>
<gene>
    <name evidence="2" type="ORF">GGR38_003109</name>
</gene>